<feature type="transmembrane region" description="Helical" evidence="1">
    <location>
        <begin position="35"/>
        <end position="55"/>
    </location>
</feature>
<gene>
    <name evidence="2" type="ORF">Q8A70_18210</name>
</gene>
<dbReference type="EMBL" id="JAUYVI010000005">
    <property type="protein sequence ID" value="MDQ7249628.1"/>
    <property type="molecule type" value="Genomic_DNA"/>
</dbReference>
<evidence type="ECO:0000313" key="2">
    <source>
        <dbReference type="EMBL" id="MDQ7249628.1"/>
    </source>
</evidence>
<protein>
    <submittedName>
        <fullName evidence="2">Uncharacterized protein</fullName>
    </submittedName>
</protein>
<dbReference type="Proteomes" id="UP001230156">
    <property type="component" value="Unassembled WGS sequence"/>
</dbReference>
<accession>A0ABU0YSJ0</accession>
<sequence>MSHEYRIALYLALAAFVGGVPLVTIPVAFEIDPSVAKALTFGGAFLFLFFLLLAARVARTAFSKQQAQELAAPTIADTSGRPEAAPLSLLAGASATLPDPEIDRIRRDVGALAELLTSYRPLDQIRDEAITRYQRIEVSDHTIWLNPSLRQLRRDFLNRCGIALAVEQFSSLTEYGDYRRELHDFAAHIEEALTSGEGSSDVNPKPDLTVRDLALRVLSLTEFTARQDQERVGRFLFQVRQQAIHGMPVWGIENGEEGDEGLEIWPHVLIPKAYWNTASINDYKFWNGFAVTKRDDGDSEPTYSDLRVSKAASDKLWPPKVA</sequence>
<proteinExistence type="predicted"/>
<dbReference type="RefSeq" id="WP_379957787.1">
    <property type="nucleotide sequence ID" value="NZ_JAUYVI010000005.1"/>
</dbReference>
<organism evidence="2 3">
    <name type="scientific">Dongia sedimenti</name>
    <dbReference type="NCBI Taxonomy" id="3064282"/>
    <lineage>
        <taxon>Bacteria</taxon>
        <taxon>Pseudomonadati</taxon>
        <taxon>Pseudomonadota</taxon>
        <taxon>Alphaproteobacteria</taxon>
        <taxon>Rhodospirillales</taxon>
        <taxon>Dongiaceae</taxon>
        <taxon>Dongia</taxon>
    </lineage>
</organism>
<feature type="transmembrane region" description="Helical" evidence="1">
    <location>
        <begin position="7"/>
        <end position="29"/>
    </location>
</feature>
<comment type="caution">
    <text evidence="2">The sequence shown here is derived from an EMBL/GenBank/DDBJ whole genome shotgun (WGS) entry which is preliminary data.</text>
</comment>
<evidence type="ECO:0000313" key="3">
    <source>
        <dbReference type="Proteomes" id="UP001230156"/>
    </source>
</evidence>
<keyword evidence="1" id="KW-0472">Membrane</keyword>
<keyword evidence="1" id="KW-1133">Transmembrane helix</keyword>
<keyword evidence="1" id="KW-0812">Transmembrane</keyword>
<keyword evidence="3" id="KW-1185">Reference proteome</keyword>
<name>A0ABU0YSJ0_9PROT</name>
<reference evidence="3" key="1">
    <citation type="submission" date="2023-08" db="EMBL/GenBank/DDBJ databases">
        <title>Rhodospirillaceae gen. nov., a novel taxon isolated from the Yangtze River Yuezi River estuary sludge.</title>
        <authorList>
            <person name="Ruan L."/>
        </authorList>
    </citation>
    <scope>NUCLEOTIDE SEQUENCE [LARGE SCALE GENOMIC DNA]</scope>
    <source>
        <strain evidence="3">R-7</strain>
    </source>
</reference>
<evidence type="ECO:0000256" key="1">
    <source>
        <dbReference type="SAM" id="Phobius"/>
    </source>
</evidence>